<dbReference type="eggNOG" id="ENOG5032QW6">
    <property type="taxonomic scope" value="Bacteria"/>
</dbReference>
<keyword evidence="2" id="KW-0472">Membrane</keyword>
<dbReference type="AlphaFoldDB" id="S5VQ63"/>
<dbReference type="HOGENOM" id="CLU_107175_0_0_11"/>
<organism evidence="3 4">
    <name type="scientific">Streptomyces collinus (strain DSM 40733 / Tue 365)</name>
    <dbReference type="NCBI Taxonomy" id="1214242"/>
    <lineage>
        <taxon>Bacteria</taxon>
        <taxon>Bacillati</taxon>
        <taxon>Actinomycetota</taxon>
        <taxon>Actinomycetes</taxon>
        <taxon>Kitasatosporales</taxon>
        <taxon>Streptomycetaceae</taxon>
        <taxon>Streptomyces</taxon>
    </lineage>
</organism>
<feature type="transmembrane region" description="Helical" evidence="2">
    <location>
        <begin position="174"/>
        <end position="199"/>
    </location>
</feature>
<feature type="transmembrane region" description="Helical" evidence="2">
    <location>
        <begin position="142"/>
        <end position="162"/>
    </location>
</feature>
<dbReference type="STRING" id="1214242.B446_29555"/>
<protein>
    <submittedName>
        <fullName evidence="3">Uncharacterized protein</fullName>
    </submittedName>
</protein>
<evidence type="ECO:0000256" key="2">
    <source>
        <dbReference type="SAM" id="Phobius"/>
    </source>
</evidence>
<dbReference type="KEGG" id="sci:B446_29555"/>
<feature type="transmembrane region" description="Helical" evidence="2">
    <location>
        <begin position="36"/>
        <end position="57"/>
    </location>
</feature>
<gene>
    <name evidence="3" type="ORF">B446_29555</name>
</gene>
<dbReference type="Pfam" id="PF11139">
    <property type="entry name" value="SfLAP"/>
    <property type="match status" value="1"/>
</dbReference>
<reference evidence="4" key="1">
    <citation type="submission" date="2012-10" db="EMBL/GenBank/DDBJ databases">
        <title>The complete genome sequence of Streptomyces collinus Tu 365.</title>
        <authorList>
            <person name="Ruckert C."/>
            <person name="Szczepanowski R."/>
            <person name="Goesmann A."/>
            <person name="Pross E.K."/>
            <person name="Musiol E.M."/>
            <person name="Blin K."/>
            <person name="Wohlleben W."/>
            <person name="Puhler A."/>
            <person name="Weber T."/>
            <person name="Kalinowski J."/>
        </authorList>
    </citation>
    <scope>NUCLEOTIDE SEQUENCE [LARGE SCALE GENOMIC DNA]</scope>
    <source>
        <strain evidence="4">DSM 40733 / Tue 365</strain>
    </source>
</reference>
<proteinExistence type="predicted"/>
<feature type="transmembrane region" description="Helical" evidence="2">
    <location>
        <begin position="220"/>
        <end position="240"/>
    </location>
</feature>
<dbReference type="EMBL" id="CP006259">
    <property type="protein sequence ID" value="AGS72717.1"/>
    <property type="molecule type" value="Genomic_DNA"/>
</dbReference>
<dbReference type="Proteomes" id="UP000015423">
    <property type="component" value="Chromosome"/>
</dbReference>
<keyword evidence="2" id="KW-1133">Transmembrane helix</keyword>
<evidence type="ECO:0000313" key="3">
    <source>
        <dbReference type="EMBL" id="AGS72717.1"/>
    </source>
</evidence>
<keyword evidence="4" id="KW-1185">Reference proteome</keyword>
<evidence type="ECO:0000256" key="1">
    <source>
        <dbReference type="SAM" id="MobiDB-lite"/>
    </source>
</evidence>
<dbReference type="InterPro" id="IPR021315">
    <property type="entry name" value="Gap/Sap"/>
</dbReference>
<name>S5VQ63_STRC3</name>
<dbReference type="RefSeq" id="WP_020943127.1">
    <property type="nucleotide sequence ID" value="NC_021985.1"/>
</dbReference>
<feature type="region of interest" description="Disordered" evidence="1">
    <location>
        <begin position="101"/>
        <end position="126"/>
    </location>
</feature>
<evidence type="ECO:0000313" key="4">
    <source>
        <dbReference type="Proteomes" id="UP000015423"/>
    </source>
</evidence>
<accession>S5VQ63</accession>
<reference evidence="3 4" key="2">
    <citation type="journal article" date="2013" name="J. Biotechnol.">
        <title>Complete genome sequence of the kirromycin producer Streptomyces collinus Tu 365 consisting of a linear chromosome and two linear plasmids.</title>
        <authorList>
            <person name="Ruckert C."/>
            <person name="Szczepanowski R."/>
            <person name="Albersmeier A."/>
            <person name="Goesmann A."/>
            <person name="Iftime D."/>
            <person name="Musiol E.M."/>
            <person name="Blin K."/>
            <person name="Wohlleben W."/>
            <person name="Puhler A."/>
            <person name="Kalinowski J."/>
            <person name="Weber T."/>
        </authorList>
    </citation>
    <scope>NUCLEOTIDE SEQUENCE [LARGE SCALE GENOMIC DNA]</scope>
    <source>
        <strain evidence="4">DSM 40733 / Tue 365</strain>
    </source>
</reference>
<keyword evidence="2" id="KW-0812">Transmembrane</keyword>
<sequence>MVLDLLLIALAITLDPLPLMAFVLVVASTGGARKGLVFLLSWLACLVLVIAIVLLLTGGQPPPPRSPPSAAALGVKLAVGVALVVYGEHRRRRLAALRASGGAAPEPGAEPAPGAPSPGAAAAGADGASSASLTTEMDRTTGWAAAGLAVLLQPWGLVAAGATTVVEADTSHLASWFALFGFCVLATASLLAVELYVVFSPTAARARLLALRAWMERHSEQAVVALCLLLGFWLVGKSIYQLTG</sequence>
<feature type="transmembrane region" description="Helical" evidence="2">
    <location>
        <begin position="69"/>
        <end position="87"/>
    </location>
</feature>
<feature type="compositionally biased region" description="Low complexity" evidence="1">
    <location>
        <begin position="117"/>
        <end position="126"/>
    </location>
</feature>
<dbReference type="PATRIC" id="fig|1214242.5.peg.6054"/>
<feature type="transmembrane region" description="Helical" evidence="2">
    <location>
        <begin position="6"/>
        <end position="27"/>
    </location>
</feature>